<feature type="compositionally biased region" description="Gly residues" evidence="2">
    <location>
        <begin position="624"/>
        <end position="641"/>
    </location>
</feature>
<dbReference type="AlphaFoldDB" id="A0A4U0X543"/>
<dbReference type="InterPro" id="IPR024626">
    <property type="entry name" value="Kri1-like_C"/>
</dbReference>
<feature type="compositionally biased region" description="Acidic residues" evidence="2">
    <location>
        <begin position="80"/>
        <end position="100"/>
    </location>
</feature>
<comment type="caution">
    <text evidence="4">The sequence shown here is derived from an EMBL/GenBank/DDBJ whole genome shotgun (WGS) entry which is preliminary data.</text>
</comment>
<feature type="compositionally biased region" description="Acidic residues" evidence="2">
    <location>
        <begin position="475"/>
        <end position="490"/>
    </location>
</feature>
<dbReference type="Proteomes" id="UP000309340">
    <property type="component" value="Unassembled WGS sequence"/>
</dbReference>
<feature type="compositionally biased region" description="Basic and acidic residues" evidence="2">
    <location>
        <begin position="236"/>
        <end position="246"/>
    </location>
</feature>
<feature type="region of interest" description="Disordered" evidence="2">
    <location>
        <begin position="617"/>
        <end position="670"/>
    </location>
</feature>
<dbReference type="GO" id="GO:0030686">
    <property type="term" value="C:90S preribosome"/>
    <property type="evidence" value="ECO:0007669"/>
    <property type="project" value="TreeGrafter"/>
</dbReference>
<feature type="region of interest" description="Disordered" evidence="2">
    <location>
        <begin position="50"/>
        <end position="100"/>
    </location>
</feature>
<feature type="region of interest" description="Disordered" evidence="2">
    <location>
        <begin position="162"/>
        <end position="246"/>
    </location>
</feature>
<dbReference type="EMBL" id="NAJQ01000348">
    <property type="protein sequence ID" value="TKA71542.1"/>
    <property type="molecule type" value="Genomic_DNA"/>
</dbReference>
<dbReference type="STRING" id="329884.A0A4U0X543"/>
<keyword evidence="5" id="KW-1185">Reference proteome</keyword>
<feature type="domain" description="Kri1-like C-terminal" evidence="3">
    <location>
        <begin position="524"/>
        <end position="613"/>
    </location>
</feature>
<gene>
    <name evidence="4" type="ORF">B0A55_07067</name>
</gene>
<evidence type="ECO:0000256" key="1">
    <source>
        <dbReference type="ARBA" id="ARBA00007473"/>
    </source>
</evidence>
<dbReference type="GO" id="GO:0000447">
    <property type="term" value="P:endonucleolytic cleavage in ITS1 to separate SSU-rRNA from 5.8S rRNA and LSU-rRNA from tricistronic rRNA transcript (SSU-rRNA, 5.8S rRNA, LSU-rRNA)"/>
    <property type="evidence" value="ECO:0007669"/>
    <property type="project" value="TreeGrafter"/>
</dbReference>
<name>A0A4U0X543_9PEZI</name>
<sequence length="670" mass="75649">MAGTERPAKRAKILDAINSDSDASADEGVPLPDADLAGFKIKVNEDFAKRFEHNKKREEKARLEEKYGSTIGHRGRGEQAEDGEGSEDESTDESEDDDADLVDLEVDKEIHDTLQALKSKDPRIYDPESKFYKDWEAAAAADSKAKQEKPMYLHDYHRQNLLAGHAGGEDEEMDDAPQTYQQEQDALKRTLVGDMHSASAAQDPAGSDDDEEEDFLITKSKPQHATLPTTNPAKRRITETDIATADKDPETFLSNFMAARAWIAPSQDGPGFAPLDEDDSDEERKADQFEEAWNLRFEDPAKANETLMSYQRDLGKFGVRRDEVTGRKRAREREKERKEAEKREREEERARLRKLKIEEAEEKVQRIREAAGLRGKDVDLTEWRDVIEGDFEDEEWDREMRRRFGESYYAEGEGGNDEEDDGDAGERNRKAKKPKWEDDIDIKDLVPEFEDEERKPEFTLSDEEEEADGGAPIPDEGEANDDDEAEDSNGDADPTTKPRRKTKQDRQQDKAASKRAARLQRAAIESLVDTNLPIAHPTVAASTKNPVAGFRYRATSPTRFGLSARDILFADDAALNQFVGLKKMHSWRDGEKKRRDKKRFSKKARVREWRREVFGREEGPGQKYLGGGDGDGEGVNVGGKGVEGEVGNVKDGERKKKRKRSGRKGKAGVV</sequence>
<feature type="compositionally biased region" description="Basic and acidic residues" evidence="2">
    <location>
        <begin position="50"/>
        <end position="67"/>
    </location>
</feature>
<protein>
    <recommendedName>
        <fullName evidence="3">Kri1-like C-terminal domain-containing protein</fullName>
    </recommendedName>
</protein>
<feature type="compositionally biased region" description="Acidic residues" evidence="2">
    <location>
        <begin position="206"/>
        <end position="215"/>
    </location>
</feature>
<dbReference type="GO" id="GO:0005730">
    <property type="term" value="C:nucleolus"/>
    <property type="evidence" value="ECO:0007669"/>
    <property type="project" value="TreeGrafter"/>
</dbReference>
<feature type="compositionally biased region" description="Basic residues" evidence="2">
    <location>
        <begin position="655"/>
        <end position="670"/>
    </location>
</feature>
<feature type="compositionally biased region" description="Basic and acidic residues" evidence="2">
    <location>
        <begin position="424"/>
        <end position="457"/>
    </location>
</feature>
<feature type="compositionally biased region" description="Acidic residues" evidence="2">
    <location>
        <begin position="414"/>
        <end position="423"/>
    </location>
</feature>
<organism evidence="4 5">
    <name type="scientific">Friedmanniomyces simplex</name>
    <dbReference type="NCBI Taxonomy" id="329884"/>
    <lineage>
        <taxon>Eukaryota</taxon>
        <taxon>Fungi</taxon>
        <taxon>Dikarya</taxon>
        <taxon>Ascomycota</taxon>
        <taxon>Pezizomycotina</taxon>
        <taxon>Dothideomycetes</taxon>
        <taxon>Dothideomycetidae</taxon>
        <taxon>Mycosphaerellales</taxon>
        <taxon>Teratosphaeriaceae</taxon>
        <taxon>Friedmanniomyces</taxon>
    </lineage>
</organism>
<dbReference type="PANTHER" id="PTHR14490:SF5">
    <property type="entry name" value="PROTEIN KRI1 HOMOLOG"/>
    <property type="match status" value="1"/>
</dbReference>
<feature type="region of interest" description="Disordered" evidence="2">
    <location>
        <begin position="1"/>
        <end position="35"/>
    </location>
</feature>
<dbReference type="InterPro" id="IPR018034">
    <property type="entry name" value="Kri1"/>
</dbReference>
<feature type="region of interest" description="Disordered" evidence="2">
    <location>
        <begin position="406"/>
        <end position="518"/>
    </location>
</feature>
<feature type="region of interest" description="Disordered" evidence="2">
    <location>
        <begin position="265"/>
        <end position="287"/>
    </location>
</feature>
<feature type="region of interest" description="Disordered" evidence="2">
    <location>
        <begin position="321"/>
        <end position="349"/>
    </location>
</feature>
<dbReference type="Pfam" id="PF05178">
    <property type="entry name" value="Kri1"/>
    <property type="match status" value="1"/>
</dbReference>
<accession>A0A4U0X543</accession>
<evidence type="ECO:0000313" key="5">
    <source>
        <dbReference type="Proteomes" id="UP000309340"/>
    </source>
</evidence>
<dbReference type="PANTHER" id="PTHR14490">
    <property type="entry name" value="ZINC FINGER, ZZ TYPE"/>
    <property type="match status" value="1"/>
</dbReference>
<comment type="similarity">
    <text evidence="1">Belongs to the KRI1 family.</text>
</comment>
<reference evidence="4 5" key="1">
    <citation type="submission" date="2017-03" db="EMBL/GenBank/DDBJ databases">
        <title>Genomes of endolithic fungi from Antarctica.</title>
        <authorList>
            <person name="Coleine C."/>
            <person name="Masonjones S."/>
            <person name="Stajich J.E."/>
        </authorList>
    </citation>
    <scope>NUCLEOTIDE SEQUENCE [LARGE SCALE GENOMIC DNA]</scope>
    <source>
        <strain evidence="4 5">CCFEE 5184</strain>
    </source>
</reference>
<dbReference type="OrthoDB" id="10252032at2759"/>
<dbReference type="Pfam" id="PF12936">
    <property type="entry name" value="Kri1_C"/>
    <property type="match status" value="1"/>
</dbReference>
<evidence type="ECO:0000259" key="3">
    <source>
        <dbReference type="Pfam" id="PF12936"/>
    </source>
</evidence>
<evidence type="ECO:0000313" key="4">
    <source>
        <dbReference type="EMBL" id="TKA71542.1"/>
    </source>
</evidence>
<proteinExistence type="inferred from homology"/>
<evidence type="ECO:0000256" key="2">
    <source>
        <dbReference type="SAM" id="MobiDB-lite"/>
    </source>
</evidence>